<feature type="compositionally biased region" description="Polar residues" evidence="2">
    <location>
        <begin position="475"/>
        <end position="485"/>
    </location>
</feature>
<sequence>MPMGISKHRISIPDHEKGKLGALGIRAEHVGWEPVSHRGFAHEGIDGQWSTFELRVGTPAQNLRVLPGTSSTQTIVVLEQGCRNLDVADCPNSRGSLFNVTASTTWKQIQSGLFMLGVENALGYTDIGKFGHDTVGLGYLGSGGPVVNNSVVAGVNGTEFYLGVLGLNPRPTNFTTQNDPQPSFLQILKNQSSIPSLSYSYTAGAPYRLNRALGSLILGGYDASSFQASGSSYKFFSDQSLDLTIGLQSITTNTTSGDVMLHDGLISMFIDSSVADIYLPLPACQEFEKAFNLTWNSTANLYLIDDALHAHLSNANPTVTFTITTPITGGHSFNVTFPYASFDLKATPPLVKQATRYFPLKRAANDTQYILGRTFLQESYLIVDYERGNFSVHPKVWNASAVSDIIAILPPGSEEPKGKTLGDGAIAGIVIGVLVFVAAIVTAILRYLVLRRRQKTSQSESQETKAELPAVSDSEGIQNSKSPDPTLSELGSALRSELGSPATDVKSELESEVAVRSELGSEGVMRSELVSPAPLSELLSSEIYEMQGSDVPELDDGGRRDGVSAPSVVHKEK</sequence>
<dbReference type="OrthoDB" id="4074350at2759"/>
<dbReference type="KEGG" id="pchm:VFPPC_06925"/>
<dbReference type="PROSITE" id="PS51767">
    <property type="entry name" value="PEPTIDASE_A1"/>
    <property type="match status" value="1"/>
</dbReference>
<evidence type="ECO:0000256" key="3">
    <source>
        <dbReference type="SAM" id="Phobius"/>
    </source>
</evidence>
<feature type="region of interest" description="Disordered" evidence="2">
    <location>
        <begin position="456"/>
        <end position="490"/>
    </location>
</feature>
<protein>
    <submittedName>
        <fullName evidence="5">Acid protease</fullName>
    </submittedName>
</protein>
<evidence type="ECO:0000313" key="5">
    <source>
        <dbReference type="EMBL" id="OAQ62452.1"/>
    </source>
</evidence>
<keyword evidence="3" id="KW-0472">Membrane</keyword>
<keyword evidence="3" id="KW-0812">Transmembrane</keyword>
<organism evidence="5 6">
    <name type="scientific">Pochonia chlamydosporia 170</name>
    <dbReference type="NCBI Taxonomy" id="1380566"/>
    <lineage>
        <taxon>Eukaryota</taxon>
        <taxon>Fungi</taxon>
        <taxon>Dikarya</taxon>
        <taxon>Ascomycota</taxon>
        <taxon>Pezizomycotina</taxon>
        <taxon>Sordariomycetes</taxon>
        <taxon>Hypocreomycetidae</taxon>
        <taxon>Hypocreales</taxon>
        <taxon>Clavicipitaceae</taxon>
        <taxon>Pochonia</taxon>
    </lineage>
</organism>
<dbReference type="STRING" id="1380566.A0A179FAG4"/>
<name>A0A179FAG4_METCM</name>
<comment type="caution">
    <text evidence="5">The sequence shown here is derived from an EMBL/GenBank/DDBJ whole genome shotgun (WGS) entry which is preliminary data.</text>
</comment>
<dbReference type="GO" id="GO:0006508">
    <property type="term" value="P:proteolysis"/>
    <property type="evidence" value="ECO:0007669"/>
    <property type="project" value="UniProtKB-KW"/>
</dbReference>
<dbReference type="Pfam" id="PF00026">
    <property type="entry name" value="Asp"/>
    <property type="match status" value="1"/>
</dbReference>
<dbReference type="GO" id="GO:0004190">
    <property type="term" value="F:aspartic-type endopeptidase activity"/>
    <property type="evidence" value="ECO:0007669"/>
    <property type="project" value="InterPro"/>
</dbReference>
<dbReference type="CDD" id="cd05471">
    <property type="entry name" value="pepsin_like"/>
    <property type="match status" value="1"/>
</dbReference>
<dbReference type="Proteomes" id="UP000078397">
    <property type="component" value="Unassembled WGS sequence"/>
</dbReference>
<keyword evidence="6" id="KW-1185">Reference proteome</keyword>
<feature type="domain" description="Peptidase A1" evidence="4">
    <location>
        <begin position="50"/>
        <end position="393"/>
    </location>
</feature>
<gene>
    <name evidence="5" type="ORF">VFPPC_06925</name>
</gene>
<dbReference type="AlphaFoldDB" id="A0A179FAG4"/>
<dbReference type="InterPro" id="IPR033121">
    <property type="entry name" value="PEPTIDASE_A1"/>
</dbReference>
<dbReference type="PANTHER" id="PTHR47966:SF51">
    <property type="entry name" value="BETA-SITE APP-CLEAVING ENZYME, ISOFORM A-RELATED"/>
    <property type="match status" value="1"/>
</dbReference>
<comment type="similarity">
    <text evidence="1">Belongs to the peptidase A1 family.</text>
</comment>
<keyword evidence="3" id="KW-1133">Transmembrane helix</keyword>
<reference evidence="5 6" key="1">
    <citation type="journal article" date="2016" name="PLoS Pathog.">
        <title>Biosynthesis of antibiotic leucinostatins in bio-control fungus Purpureocillium lilacinum and their inhibition on phytophthora revealed by genome mining.</title>
        <authorList>
            <person name="Wang G."/>
            <person name="Liu Z."/>
            <person name="Lin R."/>
            <person name="Li E."/>
            <person name="Mao Z."/>
            <person name="Ling J."/>
            <person name="Yang Y."/>
            <person name="Yin W.B."/>
            <person name="Xie B."/>
        </authorList>
    </citation>
    <scope>NUCLEOTIDE SEQUENCE [LARGE SCALE GENOMIC DNA]</scope>
    <source>
        <strain evidence="5">170</strain>
    </source>
</reference>
<dbReference type="CDD" id="cd12087">
    <property type="entry name" value="TM_EGFR-like"/>
    <property type="match status" value="1"/>
</dbReference>
<proteinExistence type="inferred from homology"/>
<keyword evidence="5" id="KW-0378">Hydrolase</keyword>
<dbReference type="PANTHER" id="PTHR47966">
    <property type="entry name" value="BETA-SITE APP-CLEAVING ENZYME, ISOFORM A-RELATED"/>
    <property type="match status" value="1"/>
</dbReference>
<dbReference type="RefSeq" id="XP_018140156.1">
    <property type="nucleotide sequence ID" value="XM_018285873.1"/>
</dbReference>
<dbReference type="InterPro" id="IPR001461">
    <property type="entry name" value="Aspartic_peptidase_A1"/>
</dbReference>
<dbReference type="InterPro" id="IPR034164">
    <property type="entry name" value="Pepsin-like_dom"/>
</dbReference>
<dbReference type="InterPro" id="IPR021109">
    <property type="entry name" value="Peptidase_aspartic_dom_sf"/>
</dbReference>
<dbReference type="Gene3D" id="2.40.70.10">
    <property type="entry name" value="Acid Proteases"/>
    <property type="match status" value="2"/>
</dbReference>
<dbReference type="SUPFAM" id="SSF50630">
    <property type="entry name" value="Acid proteases"/>
    <property type="match status" value="1"/>
</dbReference>
<feature type="region of interest" description="Disordered" evidence="2">
    <location>
        <begin position="544"/>
        <end position="573"/>
    </location>
</feature>
<accession>A0A179FAG4</accession>
<dbReference type="GeneID" id="28849867"/>
<dbReference type="GO" id="GO:0000324">
    <property type="term" value="C:fungal-type vacuole"/>
    <property type="evidence" value="ECO:0007669"/>
    <property type="project" value="TreeGrafter"/>
</dbReference>
<evidence type="ECO:0000313" key="6">
    <source>
        <dbReference type="Proteomes" id="UP000078397"/>
    </source>
</evidence>
<evidence type="ECO:0000256" key="2">
    <source>
        <dbReference type="SAM" id="MobiDB-lite"/>
    </source>
</evidence>
<dbReference type="PRINTS" id="PR00792">
    <property type="entry name" value="PEPSIN"/>
</dbReference>
<evidence type="ECO:0000259" key="4">
    <source>
        <dbReference type="PROSITE" id="PS51767"/>
    </source>
</evidence>
<dbReference type="EMBL" id="LSBJ02000007">
    <property type="protein sequence ID" value="OAQ62452.1"/>
    <property type="molecule type" value="Genomic_DNA"/>
</dbReference>
<keyword evidence="5" id="KW-0645">Protease</keyword>
<evidence type="ECO:0000256" key="1">
    <source>
        <dbReference type="ARBA" id="ARBA00007447"/>
    </source>
</evidence>
<feature type="transmembrane region" description="Helical" evidence="3">
    <location>
        <begin position="425"/>
        <end position="449"/>
    </location>
</feature>